<keyword evidence="10 13" id="KW-1133">Transmembrane helix</keyword>
<keyword evidence="11" id="KW-0902">Two-component regulatory system</keyword>
<keyword evidence="8 15" id="KW-0418">Kinase</keyword>
<evidence type="ECO:0000256" key="7">
    <source>
        <dbReference type="ARBA" id="ARBA00022741"/>
    </source>
</evidence>
<comment type="catalytic activity">
    <reaction evidence="1">
        <text>ATP + protein L-histidine = ADP + protein N-phospho-L-histidine.</text>
        <dbReference type="EC" id="2.7.13.3"/>
    </reaction>
</comment>
<dbReference type="Pfam" id="PF13493">
    <property type="entry name" value="DUF4118"/>
    <property type="match status" value="1"/>
</dbReference>
<dbReference type="Gene3D" id="1.20.120.620">
    <property type="entry name" value="Backbone structure of the membrane domain of e. Coli histidine kinase receptor kdpd"/>
    <property type="match status" value="1"/>
</dbReference>
<gene>
    <name evidence="15" type="ORF">J2Z76_001929</name>
</gene>
<evidence type="ECO:0000256" key="1">
    <source>
        <dbReference type="ARBA" id="ARBA00000085"/>
    </source>
</evidence>
<dbReference type="Pfam" id="PF00512">
    <property type="entry name" value="HisKA"/>
    <property type="match status" value="1"/>
</dbReference>
<evidence type="ECO:0000313" key="16">
    <source>
        <dbReference type="Proteomes" id="UP001519342"/>
    </source>
</evidence>
<dbReference type="CDD" id="cd00082">
    <property type="entry name" value="HisKA"/>
    <property type="match status" value="1"/>
</dbReference>
<evidence type="ECO:0000256" key="9">
    <source>
        <dbReference type="ARBA" id="ARBA00022840"/>
    </source>
</evidence>
<dbReference type="EC" id="2.7.13.3" evidence="3"/>
<dbReference type="InterPro" id="IPR003661">
    <property type="entry name" value="HisK_dim/P_dom"/>
</dbReference>
<dbReference type="InterPro" id="IPR036097">
    <property type="entry name" value="HisK_dim/P_sf"/>
</dbReference>
<dbReference type="SUPFAM" id="SSF55874">
    <property type="entry name" value="ATPase domain of HSP90 chaperone/DNA topoisomerase II/histidine kinase"/>
    <property type="match status" value="1"/>
</dbReference>
<keyword evidence="4" id="KW-0597">Phosphoprotein</keyword>
<proteinExistence type="predicted"/>
<dbReference type="GO" id="GO:0004673">
    <property type="term" value="F:protein histidine kinase activity"/>
    <property type="evidence" value="ECO:0007669"/>
    <property type="project" value="UniProtKB-EC"/>
</dbReference>
<dbReference type="SMART" id="SM00387">
    <property type="entry name" value="HATPase_c"/>
    <property type="match status" value="1"/>
</dbReference>
<evidence type="ECO:0000256" key="6">
    <source>
        <dbReference type="ARBA" id="ARBA00022692"/>
    </source>
</evidence>
<dbReference type="Pfam" id="PF02518">
    <property type="entry name" value="HATPase_c"/>
    <property type="match status" value="1"/>
</dbReference>
<dbReference type="PROSITE" id="PS50109">
    <property type="entry name" value="HIS_KIN"/>
    <property type="match status" value="1"/>
</dbReference>
<evidence type="ECO:0000256" key="13">
    <source>
        <dbReference type="SAM" id="Phobius"/>
    </source>
</evidence>
<evidence type="ECO:0000256" key="12">
    <source>
        <dbReference type="ARBA" id="ARBA00023136"/>
    </source>
</evidence>
<dbReference type="CDD" id="cd00075">
    <property type="entry name" value="HATPase"/>
    <property type="match status" value="1"/>
</dbReference>
<dbReference type="EMBL" id="JAGGKS010000005">
    <property type="protein sequence ID" value="MBP1926065.1"/>
    <property type="molecule type" value="Genomic_DNA"/>
</dbReference>
<evidence type="ECO:0000256" key="8">
    <source>
        <dbReference type="ARBA" id="ARBA00022777"/>
    </source>
</evidence>
<reference evidence="15 16" key="1">
    <citation type="submission" date="2021-03" db="EMBL/GenBank/DDBJ databases">
        <title>Genomic Encyclopedia of Type Strains, Phase IV (KMG-IV): sequencing the most valuable type-strain genomes for metagenomic binning, comparative biology and taxonomic classification.</title>
        <authorList>
            <person name="Goeker M."/>
        </authorList>
    </citation>
    <scope>NUCLEOTIDE SEQUENCE [LARGE SCALE GENOMIC DNA]</scope>
    <source>
        <strain evidence="15 16">DSM 24004</strain>
    </source>
</reference>
<dbReference type="InterPro" id="IPR038318">
    <property type="entry name" value="KdpD_sf"/>
</dbReference>
<evidence type="ECO:0000259" key="14">
    <source>
        <dbReference type="PROSITE" id="PS50109"/>
    </source>
</evidence>
<feature type="transmembrane region" description="Helical" evidence="13">
    <location>
        <begin position="91"/>
        <end position="111"/>
    </location>
</feature>
<keyword evidence="7" id="KW-0547">Nucleotide-binding</keyword>
<dbReference type="PRINTS" id="PR00344">
    <property type="entry name" value="BCTRLSENSOR"/>
</dbReference>
<comment type="subcellular location">
    <subcellularLocation>
        <location evidence="2">Membrane</location>
        <topology evidence="2">Multi-pass membrane protein</topology>
    </subcellularLocation>
</comment>
<keyword evidence="5 15" id="KW-0808">Transferase</keyword>
<keyword evidence="12 13" id="KW-0472">Membrane</keyword>
<keyword evidence="16" id="KW-1185">Reference proteome</keyword>
<protein>
    <recommendedName>
        <fullName evidence="3">histidine kinase</fullName>
        <ecNumber evidence="3">2.7.13.3</ecNumber>
    </recommendedName>
</protein>
<evidence type="ECO:0000256" key="10">
    <source>
        <dbReference type="ARBA" id="ARBA00022989"/>
    </source>
</evidence>
<comment type="caution">
    <text evidence="15">The sequence shown here is derived from an EMBL/GenBank/DDBJ whole genome shotgun (WGS) entry which is preliminary data.</text>
</comment>
<dbReference type="SUPFAM" id="SSF47384">
    <property type="entry name" value="Homodimeric domain of signal transducing histidine kinase"/>
    <property type="match status" value="1"/>
</dbReference>
<organism evidence="15 16">
    <name type="scientific">Sedimentibacter acidaminivorans</name>
    <dbReference type="NCBI Taxonomy" id="913099"/>
    <lineage>
        <taxon>Bacteria</taxon>
        <taxon>Bacillati</taxon>
        <taxon>Bacillota</taxon>
        <taxon>Tissierellia</taxon>
        <taxon>Sedimentibacter</taxon>
    </lineage>
</organism>
<evidence type="ECO:0000256" key="2">
    <source>
        <dbReference type="ARBA" id="ARBA00004141"/>
    </source>
</evidence>
<evidence type="ECO:0000313" key="15">
    <source>
        <dbReference type="EMBL" id="MBP1926065.1"/>
    </source>
</evidence>
<evidence type="ECO:0000256" key="5">
    <source>
        <dbReference type="ARBA" id="ARBA00022679"/>
    </source>
</evidence>
<dbReference type="Gene3D" id="3.30.565.10">
    <property type="entry name" value="Histidine kinase-like ATPase, C-terminal domain"/>
    <property type="match status" value="1"/>
</dbReference>
<sequence>MKYKVIYEEHKNFMIKHLNYSIRLILICSISTILSIAMSNAGIGKENALMVFLVGVLTVTSFTRGYIYGAVAGVLSVLLFNYFLTQPIHTLIISYSQDFILIVFFLIASLISSTMTSKFQYQTEVAKNNERTARLLYEITRGFLNVTGKENIILKGINFISDYVGYYCYVKLDDEEKIFFTPGIDADYIETNQKDLYKIPIKGVAKEIGTMGIIDIKLPMSSENNMIIKTIVYQMALVLDREFIYDEREKIKIAMESERLKSTLLRSVSHDLRTPLTGIVGSSELILDSYDNLDLKSIRKLVSDIKEESIWLIKSVQNILDMTRISEGKLTVNKNYEAVDDLINQALTHMPHLTSSCRFHVFVPDDIIIVMVDGRLIVQVLVNILDNAYKHTNEETQIQLKVYKSGNNVVFEVSDNGDGIDPTIMDTLFDGFVTYHKNIVDGSRGVGLGLAICKAIITAHNGVISASNKKNGGAIFKVLLPIEEI</sequence>
<feature type="transmembrane region" description="Helical" evidence="13">
    <location>
        <begin position="20"/>
        <end position="43"/>
    </location>
</feature>
<dbReference type="SMART" id="SM00388">
    <property type="entry name" value="HisKA"/>
    <property type="match status" value="1"/>
</dbReference>
<dbReference type="InterPro" id="IPR003594">
    <property type="entry name" value="HATPase_dom"/>
</dbReference>
<dbReference type="RefSeq" id="WP_245210396.1">
    <property type="nucleotide sequence ID" value="NZ_JAGGKS010000005.1"/>
</dbReference>
<evidence type="ECO:0000256" key="11">
    <source>
        <dbReference type="ARBA" id="ARBA00023012"/>
    </source>
</evidence>
<keyword evidence="6 13" id="KW-0812">Transmembrane</keyword>
<dbReference type="InterPro" id="IPR005467">
    <property type="entry name" value="His_kinase_dom"/>
</dbReference>
<evidence type="ECO:0000256" key="4">
    <source>
        <dbReference type="ARBA" id="ARBA00022553"/>
    </source>
</evidence>
<dbReference type="InterPro" id="IPR036890">
    <property type="entry name" value="HATPase_C_sf"/>
</dbReference>
<dbReference type="PANTHER" id="PTHR45569:SF1">
    <property type="entry name" value="SENSOR PROTEIN KDPD"/>
    <property type="match status" value="1"/>
</dbReference>
<dbReference type="Proteomes" id="UP001519342">
    <property type="component" value="Unassembled WGS sequence"/>
</dbReference>
<dbReference type="InterPro" id="IPR004358">
    <property type="entry name" value="Sig_transdc_His_kin-like_C"/>
</dbReference>
<feature type="domain" description="Histidine kinase" evidence="14">
    <location>
        <begin position="267"/>
        <end position="484"/>
    </location>
</feature>
<dbReference type="PANTHER" id="PTHR45569">
    <property type="entry name" value="SENSOR PROTEIN KDPD"/>
    <property type="match status" value="1"/>
</dbReference>
<accession>A0ABS4GEE0</accession>
<dbReference type="Gene3D" id="1.10.287.130">
    <property type="match status" value="1"/>
</dbReference>
<evidence type="ECO:0000256" key="3">
    <source>
        <dbReference type="ARBA" id="ARBA00012438"/>
    </source>
</evidence>
<dbReference type="InterPro" id="IPR025201">
    <property type="entry name" value="KdpD_TM"/>
</dbReference>
<feature type="transmembrane region" description="Helical" evidence="13">
    <location>
        <begin position="66"/>
        <end position="84"/>
    </location>
</feature>
<dbReference type="InterPro" id="IPR052023">
    <property type="entry name" value="Histidine_kinase_KdpD"/>
</dbReference>
<name>A0ABS4GEE0_9FIRM</name>
<keyword evidence="9" id="KW-0067">ATP-binding</keyword>